<dbReference type="Proteomes" id="UP000218244">
    <property type="component" value="Chromosome"/>
</dbReference>
<evidence type="ECO:0000313" key="2">
    <source>
        <dbReference type="EMBL" id="BAU96163.1"/>
    </source>
</evidence>
<dbReference type="KEGG" id="csur:N24_1901"/>
<evidence type="ECO:0000256" key="1">
    <source>
        <dbReference type="SAM" id="Coils"/>
    </source>
</evidence>
<protein>
    <submittedName>
        <fullName evidence="2">Uncharacterized protein</fullName>
    </submittedName>
</protein>
<reference evidence="2 3" key="1">
    <citation type="submission" date="2016-02" db="EMBL/GenBank/DDBJ databases">
        <title>Corynebacterium glutamicum N24 whole genome sequencing project.</title>
        <authorList>
            <person name="Matsutani M."/>
            <person name="Nangtapong N."/>
            <person name="Yakushi T."/>
            <person name="Matsushita K."/>
        </authorList>
    </citation>
    <scope>NUCLEOTIDE SEQUENCE [LARGE SCALE GENOMIC DNA]</scope>
    <source>
        <strain evidence="2 3">N24</strain>
    </source>
</reference>
<gene>
    <name evidence="2" type="ORF">N24_1901</name>
</gene>
<evidence type="ECO:0000313" key="3">
    <source>
        <dbReference type="Proteomes" id="UP000218244"/>
    </source>
</evidence>
<proteinExistence type="predicted"/>
<keyword evidence="3" id="KW-1185">Reference proteome</keyword>
<sequence>MIMAQGKTAGEIIKDQQKQIHNLAAEVKRLRERDEAREKQLGVLNEAMFSLLGDGLDRFRESGDEASFNAALNYQAAVAPEMFKTVYGVDPATGEPIAP</sequence>
<name>A0A160PSM2_9CORY</name>
<dbReference type="EMBL" id="AP017369">
    <property type="protein sequence ID" value="BAU96163.1"/>
    <property type="molecule type" value="Genomic_DNA"/>
</dbReference>
<organism evidence="2 3">
    <name type="scientific">Corynebacterium suranareeae</name>
    <dbReference type="NCBI Taxonomy" id="2506452"/>
    <lineage>
        <taxon>Bacteria</taxon>
        <taxon>Bacillati</taxon>
        <taxon>Actinomycetota</taxon>
        <taxon>Actinomycetes</taxon>
        <taxon>Mycobacteriales</taxon>
        <taxon>Corynebacteriaceae</taxon>
        <taxon>Corynebacterium</taxon>
    </lineage>
</organism>
<dbReference type="AlphaFoldDB" id="A0A160PSM2"/>
<accession>A0A160PSM2</accession>
<feature type="coiled-coil region" evidence="1">
    <location>
        <begin position="13"/>
        <end position="40"/>
    </location>
</feature>
<keyword evidence="1" id="KW-0175">Coiled coil</keyword>